<comment type="caution">
    <text evidence="1">The sequence shown here is derived from an EMBL/GenBank/DDBJ whole genome shotgun (WGS) entry which is preliminary data.</text>
</comment>
<organism evidence="1 2">
    <name type="scientific">Streptomyces bullii</name>
    <dbReference type="NCBI Taxonomy" id="349910"/>
    <lineage>
        <taxon>Bacteria</taxon>
        <taxon>Bacillati</taxon>
        <taxon>Actinomycetota</taxon>
        <taxon>Actinomycetes</taxon>
        <taxon>Kitasatosporales</taxon>
        <taxon>Streptomycetaceae</taxon>
        <taxon>Streptomyces</taxon>
    </lineage>
</organism>
<sequence>MGGGELVELNRAFKHRLSYPSPRRTGGVDGVGAVDATAPAALREVDVEQLARVSHELTQGISQGAIGGVPLREHFEHSLRALYPDRHNAGQRAVAEFLRGHHCSDVDMLGLRRGRSVTEAFAEFLLDKAGRGTDSALLIERELLASLLKTLARHPEPGFLIRHPHLRRTGEGSWAAWTDSTRLLRDADRAPTAPMVFVACGGRYFAGELSAPLVAALLWSAEPRPGWLRAWTAGDRAELVGRAREVLRGKGLVP</sequence>
<accession>A0ABW0UL22</accession>
<dbReference type="EMBL" id="JBHSNY010000002">
    <property type="protein sequence ID" value="MFC5633251.1"/>
    <property type="molecule type" value="Genomic_DNA"/>
</dbReference>
<name>A0ABW0UL22_9ACTN</name>
<proteinExistence type="predicted"/>
<dbReference type="Proteomes" id="UP001596154">
    <property type="component" value="Unassembled WGS sequence"/>
</dbReference>
<protein>
    <submittedName>
        <fullName evidence="1">Uncharacterized protein</fullName>
    </submittedName>
</protein>
<dbReference type="RefSeq" id="WP_381017976.1">
    <property type="nucleotide sequence ID" value="NZ_JBHSNY010000002.1"/>
</dbReference>
<evidence type="ECO:0000313" key="1">
    <source>
        <dbReference type="EMBL" id="MFC5633251.1"/>
    </source>
</evidence>
<reference evidence="2" key="1">
    <citation type="journal article" date="2019" name="Int. J. Syst. Evol. Microbiol.">
        <title>The Global Catalogue of Microorganisms (GCM) 10K type strain sequencing project: providing services to taxonomists for standard genome sequencing and annotation.</title>
        <authorList>
            <consortium name="The Broad Institute Genomics Platform"/>
            <consortium name="The Broad Institute Genome Sequencing Center for Infectious Disease"/>
            <person name="Wu L."/>
            <person name="Ma J."/>
        </authorList>
    </citation>
    <scope>NUCLEOTIDE SEQUENCE [LARGE SCALE GENOMIC DNA]</scope>
    <source>
        <strain evidence="2">CGMCC 4.7248</strain>
    </source>
</reference>
<gene>
    <name evidence="1" type="ORF">ACFPZJ_05475</name>
</gene>
<keyword evidence="2" id="KW-1185">Reference proteome</keyword>
<evidence type="ECO:0000313" key="2">
    <source>
        <dbReference type="Proteomes" id="UP001596154"/>
    </source>
</evidence>